<feature type="compositionally biased region" description="Low complexity" evidence="1">
    <location>
        <begin position="352"/>
        <end position="361"/>
    </location>
</feature>
<feature type="region of interest" description="Disordered" evidence="1">
    <location>
        <begin position="1002"/>
        <end position="1061"/>
    </location>
</feature>
<feature type="compositionally biased region" description="Basic and acidic residues" evidence="1">
    <location>
        <begin position="712"/>
        <end position="729"/>
    </location>
</feature>
<name>A0A6G1GBA2_9PEZI</name>
<dbReference type="EMBL" id="ML975152">
    <property type="protein sequence ID" value="KAF1815129.1"/>
    <property type="molecule type" value="Genomic_DNA"/>
</dbReference>
<feature type="compositionally biased region" description="Polar residues" evidence="1">
    <location>
        <begin position="731"/>
        <end position="752"/>
    </location>
</feature>
<gene>
    <name evidence="2 4" type="ORF">P152DRAFT_246757</name>
</gene>
<reference evidence="4" key="3">
    <citation type="submission" date="2025-04" db="UniProtKB">
        <authorList>
            <consortium name="RefSeq"/>
        </authorList>
    </citation>
    <scope>IDENTIFICATION</scope>
    <source>
        <strain evidence="4">CBS 781.70</strain>
    </source>
</reference>
<feature type="region of interest" description="Disordered" evidence="1">
    <location>
        <begin position="194"/>
        <end position="254"/>
    </location>
</feature>
<feature type="region of interest" description="Disordered" evidence="1">
    <location>
        <begin position="45"/>
        <end position="179"/>
    </location>
</feature>
<dbReference type="Proteomes" id="UP000504638">
    <property type="component" value="Unplaced"/>
</dbReference>
<proteinExistence type="predicted"/>
<evidence type="ECO:0008006" key="5">
    <source>
        <dbReference type="Google" id="ProtNLM"/>
    </source>
</evidence>
<feature type="compositionally biased region" description="Pro residues" evidence="1">
    <location>
        <begin position="108"/>
        <end position="119"/>
    </location>
</feature>
<accession>A0A6G1GBA2</accession>
<feature type="compositionally biased region" description="Low complexity" evidence="1">
    <location>
        <begin position="454"/>
        <end position="466"/>
    </location>
</feature>
<feature type="region of interest" description="Disordered" evidence="1">
    <location>
        <begin position="1"/>
        <end position="29"/>
    </location>
</feature>
<evidence type="ECO:0000256" key="1">
    <source>
        <dbReference type="SAM" id="MobiDB-lite"/>
    </source>
</evidence>
<keyword evidence="3" id="KW-1185">Reference proteome</keyword>
<protein>
    <recommendedName>
        <fullName evidence="5">Cell wall proline rich protein</fullName>
    </recommendedName>
</protein>
<organism evidence="2">
    <name type="scientific">Eremomyces bilateralis CBS 781.70</name>
    <dbReference type="NCBI Taxonomy" id="1392243"/>
    <lineage>
        <taxon>Eukaryota</taxon>
        <taxon>Fungi</taxon>
        <taxon>Dikarya</taxon>
        <taxon>Ascomycota</taxon>
        <taxon>Pezizomycotina</taxon>
        <taxon>Dothideomycetes</taxon>
        <taxon>Dothideomycetes incertae sedis</taxon>
        <taxon>Eremomycetales</taxon>
        <taxon>Eremomycetaceae</taxon>
        <taxon>Eremomyces</taxon>
    </lineage>
</organism>
<feature type="compositionally biased region" description="Polar residues" evidence="1">
    <location>
        <begin position="547"/>
        <end position="556"/>
    </location>
</feature>
<feature type="compositionally biased region" description="Low complexity" evidence="1">
    <location>
        <begin position="294"/>
        <end position="317"/>
    </location>
</feature>
<feature type="compositionally biased region" description="Low complexity" evidence="1">
    <location>
        <begin position="277"/>
        <end position="287"/>
    </location>
</feature>
<dbReference type="RefSeq" id="XP_033536760.1">
    <property type="nucleotide sequence ID" value="XM_033674669.1"/>
</dbReference>
<reference evidence="4" key="2">
    <citation type="submission" date="2020-04" db="EMBL/GenBank/DDBJ databases">
        <authorList>
            <consortium name="NCBI Genome Project"/>
        </authorList>
    </citation>
    <scope>NUCLEOTIDE SEQUENCE</scope>
    <source>
        <strain evidence="4">CBS 781.70</strain>
    </source>
</reference>
<feature type="compositionally biased region" description="Acidic residues" evidence="1">
    <location>
        <begin position="606"/>
        <end position="615"/>
    </location>
</feature>
<feature type="compositionally biased region" description="Polar residues" evidence="1">
    <location>
        <begin position="50"/>
        <end position="67"/>
    </location>
</feature>
<feature type="region of interest" description="Disordered" evidence="1">
    <location>
        <begin position="957"/>
        <end position="981"/>
    </location>
</feature>
<feature type="compositionally biased region" description="Polar residues" evidence="1">
    <location>
        <begin position="898"/>
        <end position="914"/>
    </location>
</feature>
<dbReference type="AlphaFoldDB" id="A0A6G1GBA2"/>
<evidence type="ECO:0000313" key="2">
    <source>
        <dbReference type="EMBL" id="KAF1815129.1"/>
    </source>
</evidence>
<sequence length="1061" mass="112244">MAMPFSLDASFSHEPNTMGSTMHSQRSPINDAHVELLPNPDFVFPALPSDGSTTRSTKRPLSTQILPTSKRVPRAAISERRSVNALPNFSFNPAGLGSAPGSSTSTPPHSPPLPSPSTPSRPMGHRRGGSELVGGDARYGTVSVVSNSPPKGDGFALAGSAPTRLGPPPGRRGHAHRRSGAISGHDLQSILQPRELNPLPNPLPTGGSAPVTPLETDIKPFFPIPSRRSVSQSSVNLPADPSVEPGPESSPRRLLSHRARVGFSEKVEYIRPLSTISSETESSLSTIRGHSVTGSLSSVVSGGASSPSPARSGRPSLHTTFEDESPRARPGTAGDILDLFTGGQDKVSGTISRPNSSYSPSPSKPTREFPTVTGSPPPKKRAFFGWEHRRSPTPVSPSLHPSASDPSLASSPEPFQSTAGEETVAADTKDATGKARKPRKVKSWANSLIRKPKSQQTKSRTQTQPQDSESSADDDMDTIPDLSTSFLLENFDVDDTVTIVAADDLRTPRINPETSSLASTPKLGPVHDSDTMSPVIDLDAALGPFNTPSVGNSGRNCRSARRSMHSGALPNNSFQNNHRRTESAPELVPFEARSGVAPVSTMADVFEEDEEEEEDSPKRNGMRGAKNVPKLSLTGASKDEGKMLQYDVPPANPSDDLSGFDFGEINQPSTQSPGDAFTADPPVAGPVGDDLPVSSDVMVTEPLAPSYHFPSYHRDPSPVEVVEPHEEPRASSLTRDSDSTITPPLHPTSDSPLQLPIKSPSPAPHSFTLGLPATAPSPHAFSLGLPPPPPLPPLMTPDSSTSSAFSSPAFSASQSSFETPRLGTATSSVTDGRGTHEAGDFAEAQSMREMMMLLPDGSEVPIRVSVDDVPSLTSSRSTATNGPPTSGVTAPGPPNHLQFFNPTYAVPQSSSGTPVSRAPLARPTSAFTLPYLRDARSASVCSIGLSARSSLALNATDESTPQAQGHMAHHDNPSDTDLHNRRRKRASIVSLSRLMGVGGALGEKSKLSVEQRAGEGDGHGHSRDMGEKAGVSMDSDARREKRGSRLSRMMKFWKSKEGLRS</sequence>
<dbReference type="GeneID" id="54415239"/>
<feature type="compositionally biased region" description="Pro residues" evidence="1">
    <location>
        <begin position="785"/>
        <end position="795"/>
    </location>
</feature>
<feature type="compositionally biased region" description="Basic and acidic residues" evidence="1">
    <location>
        <begin position="968"/>
        <end position="979"/>
    </location>
</feature>
<feature type="compositionally biased region" description="Low complexity" evidence="1">
    <location>
        <begin position="396"/>
        <end position="414"/>
    </location>
</feature>
<feature type="region of interest" description="Disordered" evidence="1">
    <location>
        <begin position="547"/>
        <end position="583"/>
    </location>
</feature>
<feature type="compositionally biased region" description="Polar residues" evidence="1">
    <location>
        <begin position="13"/>
        <end position="28"/>
    </location>
</feature>
<feature type="region of interest" description="Disordered" evidence="1">
    <location>
        <begin position="277"/>
        <end position="480"/>
    </location>
</feature>
<reference evidence="2 4" key="1">
    <citation type="submission" date="2020-01" db="EMBL/GenBank/DDBJ databases">
        <authorList>
            <consortium name="DOE Joint Genome Institute"/>
            <person name="Haridas S."/>
            <person name="Albert R."/>
            <person name="Binder M."/>
            <person name="Bloem J."/>
            <person name="Labutti K."/>
            <person name="Salamov A."/>
            <person name="Andreopoulos B."/>
            <person name="Baker S.E."/>
            <person name="Barry K."/>
            <person name="Bills G."/>
            <person name="Bluhm B.H."/>
            <person name="Cannon C."/>
            <person name="Castanera R."/>
            <person name="Culley D.E."/>
            <person name="Daum C."/>
            <person name="Ezra D."/>
            <person name="Gonzalez J.B."/>
            <person name="Henrissat B."/>
            <person name="Kuo A."/>
            <person name="Liang C."/>
            <person name="Lipzen A."/>
            <person name="Lutzoni F."/>
            <person name="Magnuson J."/>
            <person name="Mondo S."/>
            <person name="Nolan M."/>
            <person name="Ohm R."/>
            <person name="Pangilinan J."/>
            <person name="Park H.-J."/>
            <person name="Ramirez L."/>
            <person name="Alfaro M."/>
            <person name="Sun H."/>
            <person name="Tritt A."/>
            <person name="Yoshinaga Y."/>
            <person name="Zwiers L.-H."/>
            <person name="Turgeon B.G."/>
            <person name="Goodwin S.B."/>
            <person name="Spatafora J.W."/>
            <person name="Crous P.W."/>
            <person name="Grigoriev I.V."/>
        </authorList>
    </citation>
    <scope>NUCLEOTIDE SEQUENCE</scope>
    <source>
        <strain evidence="2 4">CBS 781.70</strain>
    </source>
</reference>
<evidence type="ECO:0000313" key="4">
    <source>
        <dbReference type="RefSeq" id="XP_033536760.1"/>
    </source>
</evidence>
<feature type="compositionally biased region" description="Low complexity" evidence="1">
    <location>
        <begin position="93"/>
        <end position="107"/>
    </location>
</feature>
<feature type="compositionally biased region" description="Basic and acidic residues" evidence="1">
    <location>
        <begin position="1003"/>
        <end position="1027"/>
    </location>
</feature>
<feature type="region of interest" description="Disordered" evidence="1">
    <location>
        <begin position="606"/>
        <end position="837"/>
    </location>
</feature>
<evidence type="ECO:0000313" key="3">
    <source>
        <dbReference type="Proteomes" id="UP000504638"/>
    </source>
</evidence>
<feature type="compositionally biased region" description="Polar residues" evidence="1">
    <location>
        <begin position="871"/>
        <end position="888"/>
    </location>
</feature>
<dbReference type="OrthoDB" id="5406427at2759"/>
<feature type="compositionally biased region" description="Low complexity" evidence="1">
    <location>
        <begin position="799"/>
        <end position="817"/>
    </location>
</feature>
<feature type="region of interest" description="Disordered" evidence="1">
    <location>
        <begin position="868"/>
        <end position="921"/>
    </location>
</feature>